<name>U7DB34_9BACT</name>
<dbReference type="eggNOG" id="COG0564">
    <property type="taxonomic scope" value="Bacteria"/>
</dbReference>
<dbReference type="OrthoDB" id="9807829at2"/>
<reference evidence="1 2" key="1">
    <citation type="journal article" date="2013" name="Environ. Microbiol.">
        <title>Genome analysis of Chitinivibrio alkaliphilus gen. nov., sp. nov., a novel extremely haloalkaliphilic anaerobic chitinolytic bacterium from the candidate phylum Termite Group 3.</title>
        <authorList>
            <person name="Sorokin D.Y."/>
            <person name="Gumerov V.M."/>
            <person name="Rakitin A.L."/>
            <person name="Beletsky A.V."/>
            <person name="Damste J.S."/>
            <person name="Muyzer G."/>
            <person name="Mardanov A.V."/>
            <person name="Ravin N.V."/>
        </authorList>
    </citation>
    <scope>NUCLEOTIDE SEQUENCE [LARGE SCALE GENOMIC DNA]</scope>
    <source>
        <strain evidence="1 2">ACht1</strain>
    </source>
</reference>
<dbReference type="EMBL" id="ASJR01000001">
    <property type="protein sequence ID" value="ERP39242.1"/>
    <property type="molecule type" value="Genomic_DNA"/>
</dbReference>
<dbReference type="STRING" id="1313304.CALK_0030"/>
<evidence type="ECO:0000313" key="2">
    <source>
        <dbReference type="Proteomes" id="UP000017148"/>
    </source>
</evidence>
<proteinExistence type="predicted"/>
<dbReference type="Proteomes" id="UP000017148">
    <property type="component" value="Unassembled WGS sequence"/>
</dbReference>
<dbReference type="AlphaFoldDB" id="U7DB34"/>
<gene>
    <name evidence="1" type="ORF">CALK_0030</name>
</gene>
<organism evidence="1 2">
    <name type="scientific">Chitinivibrio alkaliphilus ACht1</name>
    <dbReference type="NCBI Taxonomy" id="1313304"/>
    <lineage>
        <taxon>Bacteria</taxon>
        <taxon>Pseudomonadati</taxon>
        <taxon>Fibrobacterota</taxon>
        <taxon>Chitinivibrionia</taxon>
        <taxon>Chitinivibrionales</taxon>
        <taxon>Chitinivibrionaceae</taxon>
        <taxon>Chitinivibrio</taxon>
    </lineage>
</organism>
<accession>U7DB34</accession>
<evidence type="ECO:0000313" key="1">
    <source>
        <dbReference type="EMBL" id="ERP39242.1"/>
    </source>
</evidence>
<sequence>MTPENVFGYCDRCEKYHSLPQGKARQKGEELLQSLQNEGCLDFELPRHLRRREYSTDSLYGPHRGKMFGVLHCVDQSGQEQFLKAFSCQHKGEWSVPGWVPPIVDGARYLEKVRSGGNDISRLTKLLHHEDTPLIRQKLKTERRRISQALMEELFEMYELMNFRGEKKSLREVFRGSGGIPTGTGDCCAPKLLHHAAVIGAHPLGIAEFYLGRETPSSNKKEGRFYPACKERCQPILGFLLCGIE</sequence>
<keyword evidence="2" id="KW-1185">Reference proteome</keyword>
<dbReference type="PATRIC" id="fig|1313304.3.peg.27"/>
<protein>
    <submittedName>
        <fullName evidence="1">Uncharacterized protein</fullName>
    </submittedName>
</protein>
<comment type="caution">
    <text evidence="1">The sequence shown here is derived from an EMBL/GenBank/DDBJ whole genome shotgun (WGS) entry which is preliminary data.</text>
</comment>
<dbReference type="RefSeq" id="WP_022635602.1">
    <property type="nucleotide sequence ID" value="NZ_ASJR01000001.1"/>
</dbReference>